<organism evidence="3 4">
    <name type="scientific">Rubellicoccus peritrichatus</name>
    <dbReference type="NCBI Taxonomy" id="3080537"/>
    <lineage>
        <taxon>Bacteria</taxon>
        <taxon>Pseudomonadati</taxon>
        <taxon>Verrucomicrobiota</taxon>
        <taxon>Opitutia</taxon>
        <taxon>Puniceicoccales</taxon>
        <taxon>Cerasicoccaceae</taxon>
        <taxon>Rubellicoccus</taxon>
    </lineage>
</organism>
<name>A0AAQ3QWK2_9BACT</name>
<feature type="transmembrane region" description="Helical" evidence="1">
    <location>
        <begin position="119"/>
        <end position="141"/>
    </location>
</feature>
<proteinExistence type="predicted"/>
<dbReference type="RefSeq" id="WP_317834456.1">
    <property type="nucleotide sequence ID" value="NZ_CP136920.1"/>
</dbReference>
<feature type="transmembrane region" description="Helical" evidence="1">
    <location>
        <begin position="170"/>
        <end position="189"/>
    </location>
</feature>
<keyword evidence="1" id="KW-0472">Membrane</keyword>
<evidence type="ECO:0000256" key="1">
    <source>
        <dbReference type="SAM" id="Phobius"/>
    </source>
</evidence>
<feature type="transmembrane region" description="Helical" evidence="1">
    <location>
        <begin position="196"/>
        <end position="217"/>
    </location>
</feature>
<evidence type="ECO:0000259" key="2">
    <source>
        <dbReference type="Pfam" id="PF07885"/>
    </source>
</evidence>
<dbReference type="InterPro" id="IPR013099">
    <property type="entry name" value="K_chnl_dom"/>
</dbReference>
<keyword evidence="3" id="KW-0813">Transport</keyword>
<dbReference type="EMBL" id="CP136920">
    <property type="protein sequence ID" value="WOO41972.1"/>
    <property type="molecule type" value="Genomic_DNA"/>
</dbReference>
<dbReference type="Gene3D" id="1.10.287.70">
    <property type="match status" value="1"/>
</dbReference>
<keyword evidence="4" id="KW-1185">Reference proteome</keyword>
<feature type="transmembrane region" description="Helical" evidence="1">
    <location>
        <begin position="17"/>
        <end position="34"/>
    </location>
</feature>
<feature type="transmembrane region" description="Helical" evidence="1">
    <location>
        <begin position="90"/>
        <end position="107"/>
    </location>
</feature>
<dbReference type="Proteomes" id="UP001304300">
    <property type="component" value="Chromosome"/>
</dbReference>
<keyword evidence="1" id="KW-1133">Transmembrane helix</keyword>
<sequence length="228" mass="25275">MSHPTQHKKAQAEPRKFLWLLIAQITLLFIYPLVEDHHLESWIVMALGLFVLLAALWSVADNKRTLLIGALTGIPAVALNWSPLWGNDPLRIIALIFGLSFYLYINYHLIKSVLQAPKVTADIIAGSIAVYLLLGITWAAIYTGIDSLIPGSFNVSNPLDPKADLTRPDFLYFSFITLSTLGYGDIVPIKPLARSFAFMEAMVGVIYVAVFVGRIVALHKPMESTPKK</sequence>
<evidence type="ECO:0000313" key="4">
    <source>
        <dbReference type="Proteomes" id="UP001304300"/>
    </source>
</evidence>
<protein>
    <submittedName>
        <fullName evidence="3">Potassium channel family protein</fullName>
    </submittedName>
</protein>
<accession>A0AAQ3QWK2</accession>
<keyword evidence="3" id="KW-0407">Ion channel</keyword>
<feature type="domain" description="Potassium channel" evidence="2">
    <location>
        <begin position="162"/>
        <end position="216"/>
    </location>
</feature>
<reference evidence="3 4" key="1">
    <citation type="submission" date="2023-10" db="EMBL/GenBank/DDBJ databases">
        <title>Rubellicoccus peritrichatus gen. nov., sp. nov., isolated from an algae of coral reef tank.</title>
        <authorList>
            <person name="Luo J."/>
        </authorList>
    </citation>
    <scope>NUCLEOTIDE SEQUENCE [LARGE SCALE GENOMIC DNA]</scope>
    <source>
        <strain evidence="3 4">CR14</strain>
    </source>
</reference>
<gene>
    <name evidence="3" type="ORF">RZN69_02650</name>
</gene>
<dbReference type="AlphaFoldDB" id="A0AAQ3QWK2"/>
<dbReference type="Pfam" id="PF07885">
    <property type="entry name" value="Ion_trans_2"/>
    <property type="match status" value="1"/>
</dbReference>
<feature type="transmembrane region" description="Helical" evidence="1">
    <location>
        <begin position="40"/>
        <end position="59"/>
    </location>
</feature>
<dbReference type="KEGG" id="puo:RZN69_02650"/>
<keyword evidence="1" id="KW-0812">Transmembrane</keyword>
<evidence type="ECO:0000313" key="3">
    <source>
        <dbReference type="EMBL" id="WOO41972.1"/>
    </source>
</evidence>
<feature type="transmembrane region" description="Helical" evidence="1">
    <location>
        <begin position="66"/>
        <end position="84"/>
    </location>
</feature>
<dbReference type="SUPFAM" id="SSF81324">
    <property type="entry name" value="Voltage-gated potassium channels"/>
    <property type="match status" value="1"/>
</dbReference>
<dbReference type="GO" id="GO:0034220">
    <property type="term" value="P:monoatomic ion transmembrane transport"/>
    <property type="evidence" value="ECO:0007669"/>
    <property type="project" value="UniProtKB-KW"/>
</dbReference>
<keyword evidence="3" id="KW-0406">Ion transport</keyword>